<protein>
    <recommendedName>
        <fullName evidence="1">FecR protein domain-containing protein</fullName>
    </recommendedName>
</protein>
<dbReference type="PANTHER" id="PTHR38731">
    <property type="entry name" value="LIPL45-RELATED LIPOPROTEIN-RELATED"/>
    <property type="match status" value="1"/>
</dbReference>
<organism evidence="2 3">
    <name type="scientific">Magnetofaba australis IT-1</name>
    <dbReference type="NCBI Taxonomy" id="1434232"/>
    <lineage>
        <taxon>Bacteria</taxon>
        <taxon>Pseudomonadati</taxon>
        <taxon>Pseudomonadota</taxon>
        <taxon>Magnetococcia</taxon>
        <taxon>Magnetococcales</taxon>
        <taxon>Magnetococcaceae</taxon>
        <taxon>Magnetofaba</taxon>
    </lineage>
</organism>
<name>A0A1Y2K608_9PROT</name>
<feature type="domain" description="FecR protein" evidence="1">
    <location>
        <begin position="100"/>
        <end position="186"/>
    </location>
</feature>
<gene>
    <name evidence="2" type="ORF">MAIT1_04324</name>
</gene>
<evidence type="ECO:0000259" key="1">
    <source>
        <dbReference type="Pfam" id="PF04773"/>
    </source>
</evidence>
<evidence type="ECO:0000313" key="2">
    <source>
        <dbReference type="EMBL" id="OSM04413.1"/>
    </source>
</evidence>
<reference evidence="2 3" key="1">
    <citation type="journal article" date="2016" name="BMC Genomics">
        <title>Combined genomic and structural analyses of a cultured magnetotactic bacterium reveals its niche adaptation to a dynamic environment.</title>
        <authorList>
            <person name="Araujo A.C."/>
            <person name="Morillo V."/>
            <person name="Cypriano J."/>
            <person name="Teixeira L.C."/>
            <person name="Leao P."/>
            <person name="Lyra S."/>
            <person name="Almeida L.G."/>
            <person name="Bazylinski D.A."/>
            <person name="Vasconcellos A.T."/>
            <person name="Abreu F."/>
            <person name="Lins U."/>
        </authorList>
    </citation>
    <scope>NUCLEOTIDE SEQUENCE [LARGE SCALE GENOMIC DNA]</scope>
    <source>
        <strain evidence="2 3">IT-1</strain>
    </source>
</reference>
<comment type="caution">
    <text evidence="2">The sequence shown here is derived from an EMBL/GenBank/DDBJ whole genome shotgun (WGS) entry which is preliminary data.</text>
</comment>
<sequence>MDFFLQLPHNVGYRINKNSRAFYNLIHFLQLENPMFALKSASQSLLRTLIAAVVMIGFASISQAADPIGNIKKFEGDAKIVRSGQDVALNLGDPIYVDDLLTTGDGGSIGVTFQDNTMISIGPATEFVVDRFVFQPRHNRLAFGSKITKGTLQFISGTIAKLAPEKVAVNTPTGTIGVRGTRFLVKVE</sequence>
<accession>A0A1Y2K608</accession>
<dbReference type="Proteomes" id="UP000194003">
    <property type="component" value="Unassembled WGS sequence"/>
</dbReference>
<dbReference type="AlphaFoldDB" id="A0A1Y2K608"/>
<dbReference type="EMBL" id="LVJN01000019">
    <property type="protein sequence ID" value="OSM04413.1"/>
    <property type="molecule type" value="Genomic_DNA"/>
</dbReference>
<keyword evidence="3" id="KW-1185">Reference proteome</keyword>
<dbReference type="InterPro" id="IPR006860">
    <property type="entry name" value="FecR"/>
</dbReference>
<proteinExistence type="predicted"/>
<dbReference type="Pfam" id="PF04773">
    <property type="entry name" value="FecR"/>
    <property type="match status" value="1"/>
</dbReference>
<dbReference type="PANTHER" id="PTHR38731:SF3">
    <property type="entry name" value="BLL6125 PROTEIN"/>
    <property type="match status" value="1"/>
</dbReference>
<evidence type="ECO:0000313" key="3">
    <source>
        <dbReference type="Proteomes" id="UP000194003"/>
    </source>
</evidence>
<dbReference type="STRING" id="1434232.MAIT1_04324"/>